<dbReference type="PATRIC" id="fig|1653479.3.peg.1980"/>
<reference evidence="7" key="2">
    <citation type="submission" date="2016-04" db="EMBL/GenBank/DDBJ databases">
        <title>Complete Genome and Plasmid Sequences for Rhodococcus fascians D188 and Draft Sequences for Rhodococcus spp. Isolates PBTS 1 and PBTS 2.</title>
        <authorList>
            <person name="Stamer R."/>
            <person name="Vereecke D."/>
            <person name="Zhang Y."/>
            <person name="Schilkey F."/>
            <person name="Devitt N."/>
            <person name="Randall J."/>
        </authorList>
    </citation>
    <scope>NUCLEOTIDE SEQUENCE [LARGE SCALE GENOMIC DNA]</scope>
    <source>
        <strain evidence="7">PBTS2</strain>
    </source>
</reference>
<dbReference type="InterPro" id="IPR001296">
    <property type="entry name" value="Glyco_trans_1"/>
</dbReference>
<reference evidence="6 7" key="1">
    <citation type="journal article" date="2016" name="Genome Announc.">
        <title>Complete Genome and Plasmid Sequences for Rhodococcus fascians D188 and Draft Sequences for Rhodococcus Isolates PBTS 1 and PBTS 2.</title>
        <authorList>
            <person name="Stamler R.A."/>
            <person name="Vereecke D."/>
            <person name="Zhang Y."/>
            <person name="Schilkey F."/>
            <person name="Devitt N."/>
            <person name="Randall J.J."/>
        </authorList>
    </citation>
    <scope>NUCLEOTIDE SEQUENCE [LARGE SCALE GENOMIC DNA]</scope>
    <source>
        <strain evidence="6 7">PBTS2</strain>
    </source>
</reference>
<evidence type="ECO:0000313" key="7">
    <source>
        <dbReference type="Proteomes" id="UP000076038"/>
    </source>
</evidence>
<dbReference type="InterPro" id="IPR028098">
    <property type="entry name" value="Glyco_trans_4-like_N"/>
</dbReference>
<feature type="domain" description="Glycosyltransferase subfamily 4-like N-terminal" evidence="5">
    <location>
        <begin position="25"/>
        <end position="189"/>
    </location>
</feature>
<feature type="domain" description="Glycosyl transferase family 1" evidence="4">
    <location>
        <begin position="211"/>
        <end position="368"/>
    </location>
</feature>
<evidence type="ECO:0000259" key="5">
    <source>
        <dbReference type="Pfam" id="PF13439"/>
    </source>
</evidence>
<dbReference type="AlphaFoldDB" id="A0A143QJZ5"/>
<evidence type="ECO:0000256" key="3">
    <source>
        <dbReference type="ARBA" id="ARBA00022679"/>
    </source>
</evidence>
<evidence type="ECO:0000256" key="1">
    <source>
        <dbReference type="ARBA" id="ARBA00009481"/>
    </source>
</evidence>
<dbReference type="Pfam" id="PF13439">
    <property type="entry name" value="Glyco_transf_4"/>
    <property type="match status" value="1"/>
</dbReference>
<evidence type="ECO:0000256" key="2">
    <source>
        <dbReference type="ARBA" id="ARBA00022676"/>
    </source>
</evidence>
<protein>
    <submittedName>
        <fullName evidence="6">GDP-mannose-dependent alpha-(1-6)-phosphatidylinositol monomannoside mannosyltransferase</fullName>
        <ecNumber evidence="6">2.4.1.57</ecNumber>
    </submittedName>
</protein>
<dbReference type="GO" id="GO:0016757">
    <property type="term" value="F:glycosyltransferase activity"/>
    <property type="evidence" value="ECO:0007669"/>
    <property type="project" value="UniProtKB-KW"/>
</dbReference>
<comment type="similarity">
    <text evidence="1">Belongs to the glycosyltransferase group 1 family. Glycosyltransferase 4 subfamily.</text>
</comment>
<keyword evidence="7" id="KW-1185">Reference proteome</keyword>
<dbReference type="KEGG" id="rhs:A3Q41_01958"/>
<evidence type="ECO:0000313" key="6">
    <source>
        <dbReference type="EMBL" id="AMY23261.1"/>
    </source>
</evidence>
<dbReference type="Proteomes" id="UP000076038">
    <property type="component" value="Chromosome"/>
</dbReference>
<organism evidence="6 7">
    <name type="scientific">Rhodococcoides fascians</name>
    <name type="common">Rhodococcus fascians</name>
    <dbReference type="NCBI Taxonomy" id="1828"/>
    <lineage>
        <taxon>Bacteria</taxon>
        <taxon>Bacillati</taxon>
        <taxon>Actinomycetota</taxon>
        <taxon>Actinomycetes</taxon>
        <taxon>Mycobacteriales</taxon>
        <taxon>Nocardiaceae</taxon>
        <taxon>Rhodococcoides</taxon>
    </lineage>
</organism>
<dbReference type="EMBL" id="CP015220">
    <property type="protein sequence ID" value="AMY23261.1"/>
    <property type="molecule type" value="Genomic_DNA"/>
</dbReference>
<accession>A0A143QJZ5</accession>
<dbReference type="PANTHER" id="PTHR12526">
    <property type="entry name" value="GLYCOSYLTRANSFERASE"/>
    <property type="match status" value="1"/>
</dbReference>
<keyword evidence="3 6" id="KW-0808">Transferase</keyword>
<dbReference type="Gene3D" id="3.40.50.2000">
    <property type="entry name" value="Glycogen Phosphorylase B"/>
    <property type="match status" value="2"/>
</dbReference>
<name>A0A143QJZ5_RHOFA</name>
<dbReference type="PANTHER" id="PTHR12526:SF640">
    <property type="entry name" value="COLANIC ACID BIOSYNTHESIS GLYCOSYLTRANSFERASE WCAL-RELATED"/>
    <property type="match status" value="1"/>
</dbReference>
<dbReference type="EC" id="2.4.1.57" evidence="6"/>
<keyword evidence="2 6" id="KW-0328">Glycosyltransferase</keyword>
<dbReference type="Pfam" id="PF00534">
    <property type="entry name" value="Glycos_transf_1"/>
    <property type="match status" value="1"/>
</dbReference>
<dbReference type="SUPFAM" id="SSF53756">
    <property type="entry name" value="UDP-Glycosyltransferase/glycogen phosphorylase"/>
    <property type="match status" value="1"/>
</dbReference>
<evidence type="ECO:0000259" key="4">
    <source>
        <dbReference type="Pfam" id="PF00534"/>
    </source>
</evidence>
<sequence>MDGVKRAVREVLLLCWRDTGHPQGGGSERYLEQVGAGLARRGVRVTLRTASYPGAPAEEIVDGIRISRGGGRLSVYPRALAAIAAGRLGFGPLKGISPDAVIDTQNGIPFFSRAVLGVPVTLLVHHCHREQWPVAGPMMAKLGWWLESTISPKVHRRNQYLTVSLPSADELIALGVDRERIAVVRNGADDIPLSVPEGGEDTRTPHPSLSVLSRLVPHKQIEDAIDVVAALRGSIPDIHLDVIGGGWWERNLREYVTSLGVDRYVTFHGHVDEERKHALLGRSWVHVMPSRKEGWGLAVVEAAQHGVPTVGYRSSKGLTDSIIDGVTGVLVGGSTSGAEDRDVSALTGAVAELLQDAEARTRLGEKARVRAGEFSWGQCADGVFSVLDGTTRGTWSSGLVGAADAHTPAESAPESYR</sequence>
<gene>
    <name evidence="6" type="primary">pimB_1</name>
    <name evidence="6" type="ORF">A3Q41_01958</name>
</gene>
<dbReference type="CDD" id="cd03801">
    <property type="entry name" value="GT4_PimA-like"/>
    <property type="match status" value="1"/>
</dbReference>
<proteinExistence type="inferred from homology"/>